<protein>
    <submittedName>
        <fullName evidence="2">Uncharacterized protein</fullName>
    </submittedName>
</protein>
<accession>A0A6B3SU56</accession>
<evidence type="ECO:0000313" key="2">
    <source>
        <dbReference type="EMBL" id="NEX64214.1"/>
    </source>
</evidence>
<dbReference type="RefSeq" id="WP_163968122.1">
    <property type="nucleotide sequence ID" value="NZ_JAAIVB010000078.1"/>
</dbReference>
<organism evidence="2 3">
    <name type="scientific">Noviherbaspirillum galbum</name>
    <dbReference type="NCBI Taxonomy" id="2709383"/>
    <lineage>
        <taxon>Bacteria</taxon>
        <taxon>Pseudomonadati</taxon>
        <taxon>Pseudomonadota</taxon>
        <taxon>Betaproteobacteria</taxon>
        <taxon>Burkholderiales</taxon>
        <taxon>Oxalobacteraceae</taxon>
        <taxon>Noviherbaspirillum</taxon>
    </lineage>
</organism>
<name>A0A6B3SU56_9BURK</name>
<dbReference type="Proteomes" id="UP000482155">
    <property type="component" value="Unassembled WGS sequence"/>
</dbReference>
<dbReference type="AlphaFoldDB" id="A0A6B3SU56"/>
<keyword evidence="3" id="KW-1185">Reference proteome</keyword>
<feature type="region of interest" description="Disordered" evidence="1">
    <location>
        <begin position="20"/>
        <end position="40"/>
    </location>
</feature>
<evidence type="ECO:0000313" key="3">
    <source>
        <dbReference type="Proteomes" id="UP000482155"/>
    </source>
</evidence>
<dbReference type="EMBL" id="JAAIVB010000078">
    <property type="protein sequence ID" value="NEX64214.1"/>
    <property type="molecule type" value="Genomic_DNA"/>
</dbReference>
<reference evidence="2 3" key="1">
    <citation type="submission" date="2020-02" db="EMBL/GenBank/DDBJ databases">
        <authorList>
            <person name="Kim M.K."/>
        </authorList>
    </citation>
    <scope>NUCLEOTIDE SEQUENCE [LARGE SCALE GENOMIC DNA]</scope>
    <source>
        <strain evidence="2 3">17J57-3</strain>
    </source>
</reference>
<sequence length="139" mass="14650">MPTISNATSQAAALLSAPDDQHAGMNNSQPEPQKSVHEKHATECIGKKANVVHGNMPLGNTESAMIVGGASHLALSEQALKNVTHEASIFCEKYSKMIEAGNAGTEEIQEMTGKAKAFLSQVLAQTQQFEGAASAFNKL</sequence>
<evidence type="ECO:0000256" key="1">
    <source>
        <dbReference type="SAM" id="MobiDB-lite"/>
    </source>
</evidence>
<proteinExistence type="predicted"/>
<gene>
    <name evidence="2" type="ORF">G3574_24290</name>
</gene>
<comment type="caution">
    <text evidence="2">The sequence shown here is derived from an EMBL/GenBank/DDBJ whole genome shotgun (WGS) entry which is preliminary data.</text>
</comment>